<evidence type="ECO:0000313" key="5">
    <source>
        <dbReference type="Proteomes" id="UP000289166"/>
    </source>
</evidence>
<feature type="transmembrane region" description="Helical" evidence="1">
    <location>
        <begin position="35"/>
        <end position="54"/>
    </location>
</feature>
<dbReference type="InterPro" id="IPR052173">
    <property type="entry name" value="Beta-lactam_resp_regulator"/>
</dbReference>
<feature type="domain" description="DUF4825" evidence="3">
    <location>
        <begin position="324"/>
        <end position="423"/>
    </location>
</feature>
<gene>
    <name evidence="4" type="ORF">EFD62_15370</name>
</gene>
<dbReference type="Pfam" id="PF16107">
    <property type="entry name" value="DUF4825"/>
    <property type="match status" value="1"/>
</dbReference>
<keyword evidence="1" id="KW-1133">Transmembrane helix</keyword>
<keyword evidence="1" id="KW-0812">Transmembrane</keyword>
<evidence type="ECO:0000259" key="3">
    <source>
        <dbReference type="Pfam" id="PF16107"/>
    </source>
</evidence>
<dbReference type="InterPro" id="IPR032250">
    <property type="entry name" value="DUF4825"/>
</dbReference>
<accession>A0A4V1K1S9</accession>
<dbReference type="CDD" id="cd07341">
    <property type="entry name" value="M56_BlaR1_MecR1_like"/>
    <property type="match status" value="1"/>
</dbReference>
<feature type="transmembrane region" description="Helical" evidence="1">
    <location>
        <begin position="202"/>
        <end position="221"/>
    </location>
</feature>
<protein>
    <submittedName>
        <fullName evidence="4">DUF4825 domain-containing protein</fullName>
    </submittedName>
</protein>
<sequence>MGELFLSVLNMSLTASYVILCVILARLILKKAPKFISYALWGVVAFRLIIPFSFESMFSLMPRNMNAAPIPHDIIYQQSPKIDSGIEVIDSFVSKSLPSPSIGESVNPLQIFAIIGAYIWILGIVALLIYSFASVLKLKRQLKSAQLIEKNIFEAKNLKTPFVLGILNPKIYLPVGLDANERRYILRHEQVHLERKDHIIKILAFLILSIHWFNPLVWIAFRLMSKDMELSCDERVLKEMNEDIKKPYATSLLSLATGRHILNGSPLAFGEGNVKDRIKNVLNYKKPTFWLIGTALVVAIAVGVGLLTNPASAKPDDDSLLSQLLKNKTEYVGNNSKVGSIIFLLTFPEDIAYDSFELFTDKEPFGVAVNLKTDAETKKLYSGEVNQQQFQNNAMIMFALIGNVEYINFRIDDGLAPYSIQYTREWANNQCGKDVRDFAESKEELSKLISGTYNIGENKDIKKFVEVNLSVILSSPKESSNPQDYINAHKNEYENFFKYGGEDALQYMLSQFEAGNAEGLRGEIMMLLCKELLGARNNVADESLSPQQWYNALSIRQEIKLPNYEYDGKDPIEKLVYDTEIEMNSDPERGGFTVVAPKIFGSYEEENLLKVFVTTYSARYKLFGNALSEEGGSIVPVAITYRKDDNGRYVLEKYEQARDGAEFASSIREYCTMPVSGKKIKGLADKILKHYSDYQDIRDLMNDNLSKHLKKNGITDATLVNSYGEIEFSVQ</sequence>
<dbReference type="Pfam" id="PF05569">
    <property type="entry name" value="Peptidase_M56"/>
    <property type="match status" value="1"/>
</dbReference>
<dbReference type="PANTHER" id="PTHR34978">
    <property type="entry name" value="POSSIBLE SENSOR-TRANSDUCER PROTEIN BLAR"/>
    <property type="match status" value="1"/>
</dbReference>
<dbReference type="PANTHER" id="PTHR34978:SF3">
    <property type="entry name" value="SLR0241 PROTEIN"/>
    <property type="match status" value="1"/>
</dbReference>
<dbReference type="OrthoDB" id="9804799at2"/>
<dbReference type="InterPro" id="IPR008756">
    <property type="entry name" value="Peptidase_M56"/>
</dbReference>
<evidence type="ECO:0000259" key="2">
    <source>
        <dbReference type="Pfam" id="PF05569"/>
    </source>
</evidence>
<dbReference type="AlphaFoldDB" id="A0A4V1K1S9"/>
<feature type="transmembrane region" description="Helical" evidence="1">
    <location>
        <begin position="6"/>
        <end position="28"/>
    </location>
</feature>
<reference evidence="5" key="1">
    <citation type="submission" date="2018-11" db="EMBL/GenBank/DDBJ databases">
        <title>Genome sequencing of a novel mesophilic and cellulolytic organism within the genus Hungateiclostridium.</title>
        <authorList>
            <person name="Rettenmaier R."/>
            <person name="Liebl W."/>
            <person name="Zverlov V."/>
        </authorList>
    </citation>
    <scope>NUCLEOTIDE SEQUENCE [LARGE SCALE GENOMIC DNA]</scope>
    <source>
        <strain evidence="5">N2K1</strain>
    </source>
</reference>
<evidence type="ECO:0000256" key="1">
    <source>
        <dbReference type="SAM" id="Phobius"/>
    </source>
</evidence>
<keyword evidence="1" id="KW-0472">Membrane</keyword>
<proteinExistence type="predicted"/>
<feature type="domain" description="Peptidase M56" evidence="2">
    <location>
        <begin position="7"/>
        <end position="280"/>
    </location>
</feature>
<organism evidence="4 5">
    <name type="scientific">Acetivibrio mesophilus</name>
    <dbReference type="NCBI Taxonomy" id="2487273"/>
    <lineage>
        <taxon>Bacteria</taxon>
        <taxon>Bacillati</taxon>
        <taxon>Bacillota</taxon>
        <taxon>Clostridia</taxon>
        <taxon>Eubacteriales</taxon>
        <taxon>Oscillospiraceae</taxon>
        <taxon>Acetivibrio</taxon>
    </lineage>
</organism>
<dbReference type="Proteomes" id="UP000289166">
    <property type="component" value="Unassembled WGS sequence"/>
</dbReference>
<comment type="caution">
    <text evidence="4">The sequence shown here is derived from an EMBL/GenBank/DDBJ whole genome shotgun (WGS) entry which is preliminary data.</text>
</comment>
<feature type="transmembrane region" description="Helical" evidence="1">
    <location>
        <begin position="109"/>
        <end position="133"/>
    </location>
</feature>
<evidence type="ECO:0000313" key="4">
    <source>
        <dbReference type="EMBL" id="RXE57849.1"/>
    </source>
</evidence>
<dbReference type="RefSeq" id="WP_128706419.1">
    <property type="nucleotide sequence ID" value="NZ_RLII01000032.1"/>
</dbReference>
<keyword evidence="5" id="KW-1185">Reference proteome</keyword>
<name>A0A4V1K1S9_9FIRM</name>
<dbReference type="EMBL" id="RLII01000032">
    <property type="protein sequence ID" value="RXE57849.1"/>
    <property type="molecule type" value="Genomic_DNA"/>
</dbReference>